<evidence type="ECO:0000256" key="6">
    <source>
        <dbReference type="RuleBase" id="RU365002"/>
    </source>
</evidence>
<name>A0A1B0B3I1_9MUSC</name>
<dbReference type="GO" id="GO:0016787">
    <property type="term" value="F:hydrolase activity"/>
    <property type="evidence" value="ECO:0007669"/>
    <property type="project" value="UniProtKB-KW"/>
</dbReference>
<reference evidence="7" key="2">
    <citation type="submission" date="2020-05" db="UniProtKB">
        <authorList>
            <consortium name="EnsemblMetazoa"/>
        </authorList>
    </citation>
    <scope>IDENTIFICATION</scope>
    <source>
        <strain evidence="7">IAEA</strain>
    </source>
</reference>
<dbReference type="PANTHER" id="PTHR21314:SF0">
    <property type="entry name" value="QUEUOSINE 5'-PHOSPHATE N-GLYCOSYLASE_HYDROLASE"/>
    <property type="match status" value="1"/>
</dbReference>
<dbReference type="STRING" id="67801.A0A1B0B3I1"/>
<evidence type="ECO:0000256" key="2">
    <source>
        <dbReference type="ARBA" id="ARBA00035119"/>
    </source>
</evidence>
<keyword evidence="1 6" id="KW-0378">Hydrolase</keyword>
<comment type="function">
    <text evidence="6">Catalyzes the hydrolysis of queuosine 5'-phosphate, releasing the nucleobase queuine (q). Is required for salvage of queuine from exogenous queuosine (Q) that is imported and then converted to queuosine 5'-phosphate intracellularly.</text>
</comment>
<sequence>MNIFRNVFISRSEELSRQTNARQKLQDTLNLFLLPSPTLKQHIAMSENVLLPRESGEYIVKNAVNVEVKPSGIQNLTKEIVEGILSKRIIVDQFIQHPLHPKSTDAHAVEWFFVVDTLNFCFWTPTDYNKYKVNGQSGYFALCAAINRALQDGLDVTNPKCYSTLSLEALQDIFRSDDGKTRIPLLEERLNCLQQVGSILLDKWQGKFENVLKSAQGSALKLLQTIAEQFPCFRDEAVYAGKRISLYKRAQVLIGDLWACFGGRGLGNFKDLHHITMFADYRVPQVLVHFGALEYSAKLMNILKADKILQNGDPMEVEIRGASIYIVEQVKDAVLKLLTDKYPEIDTSTVNSIMIDHYLWGYRRQHSTDLEYIPFHKVLSIYY</sequence>
<proteinExistence type="inferred from homology"/>
<evidence type="ECO:0000313" key="7">
    <source>
        <dbReference type="EnsemblMetazoa" id="GPPI017630-PA"/>
    </source>
</evidence>
<dbReference type="EnsemblMetazoa" id="GPPI017630-RA">
    <property type="protein sequence ID" value="GPPI017630-PA"/>
    <property type="gene ID" value="GPPI017630"/>
</dbReference>
<comment type="similarity">
    <text evidence="2 6">Belongs to the QNG1 protein family.</text>
</comment>
<evidence type="ECO:0000256" key="3">
    <source>
        <dbReference type="ARBA" id="ARBA00035306"/>
    </source>
</evidence>
<evidence type="ECO:0000313" key="8">
    <source>
        <dbReference type="Proteomes" id="UP000092460"/>
    </source>
</evidence>
<dbReference type="Pfam" id="PF10343">
    <property type="entry name" value="Q_salvage"/>
    <property type="match status" value="1"/>
</dbReference>
<dbReference type="AlphaFoldDB" id="A0A1B0B3I1"/>
<keyword evidence="8" id="KW-1185">Reference proteome</keyword>
<organism evidence="7 8">
    <name type="scientific">Glossina palpalis gambiensis</name>
    <dbReference type="NCBI Taxonomy" id="67801"/>
    <lineage>
        <taxon>Eukaryota</taxon>
        <taxon>Metazoa</taxon>
        <taxon>Ecdysozoa</taxon>
        <taxon>Arthropoda</taxon>
        <taxon>Hexapoda</taxon>
        <taxon>Insecta</taxon>
        <taxon>Pterygota</taxon>
        <taxon>Neoptera</taxon>
        <taxon>Endopterygota</taxon>
        <taxon>Diptera</taxon>
        <taxon>Brachycera</taxon>
        <taxon>Muscomorpha</taxon>
        <taxon>Hippoboscoidea</taxon>
        <taxon>Glossinidae</taxon>
        <taxon>Glossina</taxon>
    </lineage>
</organism>
<evidence type="ECO:0000256" key="4">
    <source>
        <dbReference type="ARBA" id="ARBA00035393"/>
    </source>
</evidence>
<dbReference type="InterPro" id="IPR019438">
    <property type="entry name" value="Q_salvage"/>
</dbReference>
<dbReference type="GO" id="GO:0006400">
    <property type="term" value="P:tRNA modification"/>
    <property type="evidence" value="ECO:0007669"/>
    <property type="project" value="TreeGrafter"/>
</dbReference>
<accession>A0A1B0B3I1</accession>
<protein>
    <recommendedName>
        <fullName evidence="3 6">Queuosine 5'-phosphate N-glycosylase/hydrolase</fullName>
        <ecNumber evidence="6">3.2.2.-</ecNumber>
    </recommendedName>
    <alternativeName>
        <fullName evidence="4 6">Queuosine-nucleotide N-glycosylase/hydrolase</fullName>
    </alternativeName>
</protein>
<dbReference type="EC" id="3.2.2.-" evidence="6"/>
<evidence type="ECO:0000256" key="5">
    <source>
        <dbReference type="ARBA" id="ARBA00048204"/>
    </source>
</evidence>
<dbReference type="VEuPathDB" id="VectorBase:GPPI017630"/>
<dbReference type="EMBL" id="JXJN01007863">
    <property type="status" value="NOT_ANNOTATED_CDS"/>
    <property type="molecule type" value="Genomic_DNA"/>
</dbReference>
<evidence type="ECO:0000256" key="1">
    <source>
        <dbReference type="ARBA" id="ARBA00022801"/>
    </source>
</evidence>
<comment type="catalytic activity">
    <reaction evidence="5 6">
        <text>queuosine 5'-phosphate + H2O = queuine + D-ribose 5-phosphate</text>
        <dbReference type="Rhea" id="RHEA:75387"/>
        <dbReference type="ChEBI" id="CHEBI:15377"/>
        <dbReference type="ChEBI" id="CHEBI:17433"/>
        <dbReference type="ChEBI" id="CHEBI:78346"/>
        <dbReference type="ChEBI" id="CHEBI:194371"/>
    </reaction>
    <physiologicalReaction direction="left-to-right" evidence="5 6">
        <dbReference type="Rhea" id="RHEA:75388"/>
    </physiologicalReaction>
</comment>
<dbReference type="PANTHER" id="PTHR21314">
    <property type="entry name" value="QUEUOSINE 5'-PHOSPHATE N-GLYCOSYLASE_HYDROLASE-RELATED"/>
    <property type="match status" value="1"/>
</dbReference>
<reference evidence="8" key="1">
    <citation type="submission" date="2015-01" db="EMBL/GenBank/DDBJ databases">
        <authorList>
            <person name="Aksoy S."/>
            <person name="Warren W."/>
            <person name="Wilson R.K."/>
        </authorList>
    </citation>
    <scope>NUCLEOTIDE SEQUENCE [LARGE SCALE GENOMIC DNA]</scope>
    <source>
        <strain evidence="8">IAEA</strain>
    </source>
</reference>
<dbReference type="Proteomes" id="UP000092460">
    <property type="component" value="Unassembled WGS sequence"/>
</dbReference>